<keyword evidence="2" id="KW-1185">Reference proteome</keyword>
<organism evidence="1 2">
    <name type="scientific">Linum tenue</name>
    <dbReference type="NCBI Taxonomy" id="586396"/>
    <lineage>
        <taxon>Eukaryota</taxon>
        <taxon>Viridiplantae</taxon>
        <taxon>Streptophyta</taxon>
        <taxon>Embryophyta</taxon>
        <taxon>Tracheophyta</taxon>
        <taxon>Spermatophyta</taxon>
        <taxon>Magnoliopsida</taxon>
        <taxon>eudicotyledons</taxon>
        <taxon>Gunneridae</taxon>
        <taxon>Pentapetalae</taxon>
        <taxon>rosids</taxon>
        <taxon>fabids</taxon>
        <taxon>Malpighiales</taxon>
        <taxon>Linaceae</taxon>
        <taxon>Linum</taxon>
    </lineage>
</organism>
<dbReference type="Proteomes" id="UP001154282">
    <property type="component" value="Unassembled WGS sequence"/>
</dbReference>
<accession>A0AAV0R4R2</accession>
<dbReference type="AlphaFoldDB" id="A0AAV0R4R2"/>
<dbReference type="EMBL" id="CAMGYJ010000010">
    <property type="protein sequence ID" value="CAI0552495.1"/>
    <property type="molecule type" value="Genomic_DNA"/>
</dbReference>
<evidence type="ECO:0000313" key="1">
    <source>
        <dbReference type="EMBL" id="CAI0552495.1"/>
    </source>
</evidence>
<protein>
    <submittedName>
        <fullName evidence="1">Uncharacterized protein</fullName>
    </submittedName>
</protein>
<proteinExistence type="predicted"/>
<comment type="caution">
    <text evidence="1">The sequence shown here is derived from an EMBL/GenBank/DDBJ whole genome shotgun (WGS) entry which is preliminary data.</text>
</comment>
<name>A0AAV0R4R2_9ROSI</name>
<sequence>MYTSPTSSPAGRCCLSTASPAHAIWESRTSPRPTSSRGGSGRGFFLCRLCSGAT</sequence>
<gene>
    <name evidence="1" type="ORF">LITE_LOCUS46451</name>
</gene>
<evidence type="ECO:0000313" key="2">
    <source>
        <dbReference type="Proteomes" id="UP001154282"/>
    </source>
</evidence>
<reference evidence="1" key="1">
    <citation type="submission" date="2022-08" db="EMBL/GenBank/DDBJ databases">
        <authorList>
            <person name="Gutierrez-Valencia J."/>
        </authorList>
    </citation>
    <scope>NUCLEOTIDE SEQUENCE</scope>
</reference>